<dbReference type="AlphaFoldDB" id="A0A0C9VX55"/>
<gene>
    <name evidence="2" type="ORF">HYDPIDRAFT_44720</name>
</gene>
<feature type="compositionally biased region" description="Polar residues" evidence="1">
    <location>
        <begin position="129"/>
        <end position="149"/>
    </location>
</feature>
<protein>
    <submittedName>
        <fullName evidence="2">Uncharacterized protein</fullName>
    </submittedName>
</protein>
<dbReference type="HOGENOM" id="CLU_1749906_0_0_1"/>
<dbReference type="OrthoDB" id="2692219at2759"/>
<dbReference type="Proteomes" id="UP000053820">
    <property type="component" value="Unassembled WGS sequence"/>
</dbReference>
<evidence type="ECO:0000256" key="1">
    <source>
        <dbReference type="SAM" id="MobiDB-lite"/>
    </source>
</evidence>
<evidence type="ECO:0000313" key="2">
    <source>
        <dbReference type="EMBL" id="KIJ57898.1"/>
    </source>
</evidence>
<keyword evidence="3" id="KW-1185">Reference proteome</keyword>
<proteinExistence type="predicted"/>
<dbReference type="EMBL" id="KN840058">
    <property type="protein sequence ID" value="KIJ57898.1"/>
    <property type="molecule type" value="Genomic_DNA"/>
</dbReference>
<evidence type="ECO:0000313" key="3">
    <source>
        <dbReference type="Proteomes" id="UP000053820"/>
    </source>
</evidence>
<organism evidence="2 3">
    <name type="scientific">Hydnomerulius pinastri MD-312</name>
    <dbReference type="NCBI Taxonomy" id="994086"/>
    <lineage>
        <taxon>Eukaryota</taxon>
        <taxon>Fungi</taxon>
        <taxon>Dikarya</taxon>
        <taxon>Basidiomycota</taxon>
        <taxon>Agaricomycotina</taxon>
        <taxon>Agaricomycetes</taxon>
        <taxon>Agaricomycetidae</taxon>
        <taxon>Boletales</taxon>
        <taxon>Boletales incertae sedis</taxon>
        <taxon>Leucogyrophana</taxon>
    </lineage>
</organism>
<reference evidence="2 3" key="1">
    <citation type="submission" date="2014-04" db="EMBL/GenBank/DDBJ databases">
        <title>Evolutionary Origins and Diversification of the Mycorrhizal Mutualists.</title>
        <authorList>
            <consortium name="DOE Joint Genome Institute"/>
            <consortium name="Mycorrhizal Genomics Consortium"/>
            <person name="Kohler A."/>
            <person name="Kuo A."/>
            <person name="Nagy L.G."/>
            <person name="Floudas D."/>
            <person name="Copeland A."/>
            <person name="Barry K.W."/>
            <person name="Cichocki N."/>
            <person name="Veneault-Fourrey C."/>
            <person name="LaButti K."/>
            <person name="Lindquist E.A."/>
            <person name="Lipzen A."/>
            <person name="Lundell T."/>
            <person name="Morin E."/>
            <person name="Murat C."/>
            <person name="Riley R."/>
            <person name="Ohm R."/>
            <person name="Sun H."/>
            <person name="Tunlid A."/>
            <person name="Henrissat B."/>
            <person name="Grigoriev I.V."/>
            <person name="Hibbett D.S."/>
            <person name="Martin F."/>
        </authorList>
    </citation>
    <scope>NUCLEOTIDE SEQUENCE [LARGE SCALE GENOMIC DNA]</scope>
    <source>
        <strain evidence="2 3">MD-312</strain>
    </source>
</reference>
<feature type="region of interest" description="Disordered" evidence="1">
    <location>
        <begin position="103"/>
        <end position="149"/>
    </location>
</feature>
<name>A0A0C9VX55_9AGAM</name>
<sequence>MPITLDNQLSLELPLKYPETYRVTFTPESPGPVTVEISASNYPPFTIKMEGISTPNVEPKETCSCQCGKAAGQQQGASERISTEDVDPNDMIIPNETVQVTSVGGSKIYRGKNPAGTEPFHTGVKRAGSPQQAIASSSKRTQASASMAC</sequence>
<accession>A0A0C9VX55</accession>